<protein>
    <submittedName>
        <fullName evidence="1">Uncharacterized protein</fullName>
    </submittedName>
</protein>
<organism evidence="1 2">
    <name type="scientific">Pseudoalteromonas phenolica</name>
    <dbReference type="NCBI Taxonomy" id="161398"/>
    <lineage>
        <taxon>Bacteria</taxon>
        <taxon>Pseudomonadati</taxon>
        <taxon>Pseudomonadota</taxon>
        <taxon>Gammaproteobacteria</taxon>
        <taxon>Alteromonadales</taxon>
        <taxon>Pseudoalteromonadaceae</taxon>
        <taxon>Pseudoalteromonas</taxon>
    </lineage>
</organism>
<dbReference type="EMBL" id="PPSX01000096">
    <property type="protein sequence ID" value="RZQ51486.1"/>
    <property type="molecule type" value="Genomic_DNA"/>
</dbReference>
<dbReference type="AlphaFoldDB" id="A0A4Q7IJT5"/>
<dbReference type="Proteomes" id="UP000291338">
    <property type="component" value="Unassembled WGS sequence"/>
</dbReference>
<gene>
    <name evidence="1" type="ORF">C1E23_19160</name>
</gene>
<evidence type="ECO:0000313" key="2">
    <source>
        <dbReference type="Proteomes" id="UP000291338"/>
    </source>
</evidence>
<proteinExistence type="predicted"/>
<reference evidence="1 2" key="1">
    <citation type="submission" date="2018-01" db="EMBL/GenBank/DDBJ databases">
        <title>Co-occurrence of chitin degradation, pigmentation and bioactivity in marine Pseudoalteromonas.</title>
        <authorList>
            <person name="Paulsen S."/>
            <person name="Gram L."/>
            <person name="Machado H."/>
        </authorList>
    </citation>
    <scope>NUCLEOTIDE SEQUENCE [LARGE SCALE GENOMIC DNA]</scope>
    <source>
        <strain evidence="1 2">S3898</strain>
    </source>
</reference>
<name>A0A4Q7IJT5_9GAMM</name>
<accession>A0A4Q7IJT5</accession>
<sequence length="141" mass="15687">MVAGSSPAAPATSYFAFSATNLYILMKILQDLTMRALHADVLGITQLKLNSHFAPETSEPEIDSVDHSEMPLMASEQQTEQLELLTLPYQLHADLLLLQPAGFAEIIKGDRVKLQNNVLTLPSLNLTVEHKRALWKLLHDK</sequence>
<evidence type="ECO:0000313" key="1">
    <source>
        <dbReference type="EMBL" id="RZQ51486.1"/>
    </source>
</evidence>
<comment type="caution">
    <text evidence="1">The sequence shown here is derived from an EMBL/GenBank/DDBJ whole genome shotgun (WGS) entry which is preliminary data.</text>
</comment>